<dbReference type="InterPro" id="IPR050312">
    <property type="entry name" value="IolE/XylAMocC-like"/>
</dbReference>
<feature type="domain" description="Xylose isomerase-like TIM barrel" evidence="1">
    <location>
        <begin position="25"/>
        <end position="264"/>
    </location>
</feature>
<dbReference type="RefSeq" id="WP_277564710.1">
    <property type="nucleotide sequence ID" value="NZ_JAPDHZ010000002.1"/>
</dbReference>
<comment type="caution">
    <text evidence="2">The sequence shown here is derived from an EMBL/GenBank/DDBJ whole genome shotgun (WGS) entry which is preliminary data.</text>
</comment>
<reference evidence="2 3" key="1">
    <citation type="submission" date="2022-10" db="EMBL/GenBank/DDBJ databases">
        <title>Comparative genomic analysis of Cohnella hashimotonis sp. nov., isolated from the International Space Station.</title>
        <authorList>
            <person name="Simpson A."/>
            <person name="Venkateswaran K."/>
        </authorList>
    </citation>
    <scope>NUCLEOTIDE SEQUENCE [LARGE SCALE GENOMIC DNA]</scope>
    <source>
        <strain evidence="2 3">DSM 18997</strain>
    </source>
</reference>
<dbReference type="Gene3D" id="3.20.20.150">
    <property type="entry name" value="Divalent-metal-dependent TIM barrel enzymes"/>
    <property type="match status" value="1"/>
</dbReference>
<dbReference type="Pfam" id="PF01261">
    <property type="entry name" value="AP_endonuc_2"/>
    <property type="match status" value="1"/>
</dbReference>
<accession>A0A9X4KIT6</accession>
<organism evidence="2 3">
    <name type="scientific">Cohnella ginsengisoli</name>
    <dbReference type="NCBI Taxonomy" id="425004"/>
    <lineage>
        <taxon>Bacteria</taxon>
        <taxon>Bacillati</taxon>
        <taxon>Bacillota</taxon>
        <taxon>Bacilli</taxon>
        <taxon>Bacillales</taxon>
        <taxon>Paenibacillaceae</taxon>
        <taxon>Cohnella</taxon>
    </lineage>
</organism>
<keyword evidence="2" id="KW-0413">Isomerase</keyword>
<proteinExistence type="predicted"/>
<evidence type="ECO:0000313" key="3">
    <source>
        <dbReference type="Proteomes" id="UP001153387"/>
    </source>
</evidence>
<gene>
    <name evidence="2" type="ORF">OMP38_08615</name>
</gene>
<dbReference type="PANTHER" id="PTHR12110">
    <property type="entry name" value="HYDROXYPYRUVATE ISOMERASE"/>
    <property type="match status" value="1"/>
</dbReference>
<protein>
    <submittedName>
        <fullName evidence="2">Sugar phosphate isomerase/epimerase</fullName>
    </submittedName>
</protein>
<dbReference type="AlphaFoldDB" id="A0A9X4KIT6"/>
<dbReference type="EMBL" id="JAPDHZ010000002">
    <property type="protein sequence ID" value="MDG0790922.1"/>
    <property type="molecule type" value="Genomic_DNA"/>
</dbReference>
<evidence type="ECO:0000313" key="2">
    <source>
        <dbReference type="EMBL" id="MDG0790922.1"/>
    </source>
</evidence>
<dbReference type="SUPFAM" id="SSF51658">
    <property type="entry name" value="Xylose isomerase-like"/>
    <property type="match status" value="1"/>
</dbReference>
<evidence type="ECO:0000259" key="1">
    <source>
        <dbReference type="Pfam" id="PF01261"/>
    </source>
</evidence>
<dbReference type="PANTHER" id="PTHR12110:SF53">
    <property type="entry name" value="BLR5974 PROTEIN"/>
    <property type="match status" value="1"/>
</dbReference>
<dbReference type="InterPro" id="IPR013022">
    <property type="entry name" value="Xyl_isomerase-like_TIM-brl"/>
</dbReference>
<dbReference type="GO" id="GO:0016853">
    <property type="term" value="F:isomerase activity"/>
    <property type="evidence" value="ECO:0007669"/>
    <property type="project" value="UniProtKB-KW"/>
</dbReference>
<sequence>MKLGLSTYSLYRAIESGELTVTGAIDWMAEQGCEHVEIVPIGFDIRTPGLIDEIVGRAAAAGLEISNYAVGANFAVDDDEAYEAEIERVKGEVDIARALGARKMRHDVASRQGASVGQFWRELPRLADACRRVAEYAASVGVVTSVENHGYYMQSSERVLGLLAETNHPNFRLTLDVGNFMCLDEDPAAAVMRSIGEASIVHLKDFYLRRGDQDPGEGWFKTAAGNYLRGSIFGQGDIDVRSVLRELKASGYDGYLSLEFEGMEECKQGSRIGLANARRIWSEV</sequence>
<dbReference type="InterPro" id="IPR036237">
    <property type="entry name" value="Xyl_isomerase-like_sf"/>
</dbReference>
<dbReference type="Proteomes" id="UP001153387">
    <property type="component" value="Unassembled WGS sequence"/>
</dbReference>
<keyword evidence="3" id="KW-1185">Reference proteome</keyword>
<name>A0A9X4KIT6_9BACL</name>